<name>A0A2T1EHJ6_9CYAN</name>
<dbReference type="EMBL" id="PVWK01000029">
    <property type="protein sequence ID" value="PSB32209.1"/>
    <property type="molecule type" value="Genomic_DNA"/>
</dbReference>
<reference evidence="2" key="1">
    <citation type="submission" date="2018-02" db="EMBL/GenBank/DDBJ databases">
        <authorList>
            <person name="Moore K."/>
            <person name="Momper L."/>
        </authorList>
    </citation>
    <scope>NUCLEOTIDE SEQUENCE [LARGE SCALE GENOMIC DNA]</scope>
    <source>
        <strain evidence="2">ULC18</strain>
    </source>
</reference>
<evidence type="ECO:0000313" key="1">
    <source>
        <dbReference type="EMBL" id="PSB32209.1"/>
    </source>
</evidence>
<dbReference type="AlphaFoldDB" id="A0A2T1EHJ6"/>
<dbReference type="OrthoDB" id="767859at2"/>
<evidence type="ECO:0000313" key="2">
    <source>
        <dbReference type="Proteomes" id="UP000239576"/>
    </source>
</evidence>
<keyword evidence="2" id="KW-1185">Reference proteome</keyword>
<gene>
    <name evidence="1" type="ORF">C7B82_06105</name>
</gene>
<comment type="caution">
    <text evidence="1">The sequence shown here is derived from an EMBL/GenBank/DDBJ whole genome shotgun (WGS) entry which is preliminary data.</text>
</comment>
<protein>
    <submittedName>
        <fullName evidence="1">Uncharacterized protein</fullName>
    </submittedName>
</protein>
<accession>A0A2T1EHJ6</accession>
<proteinExistence type="predicted"/>
<reference evidence="1 2" key="2">
    <citation type="submission" date="2018-03" db="EMBL/GenBank/DDBJ databases">
        <title>The ancient ancestry and fast evolution of plastids.</title>
        <authorList>
            <person name="Moore K.R."/>
            <person name="Magnabosco C."/>
            <person name="Momper L."/>
            <person name="Gold D.A."/>
            <person name="Bosak T."/>
            <person name="Fournier G.P."/>
        </authorList>
    </citation>
    <scope>NUCLEOTIDE SEQUENCE [LARGE SCALE GENOMIC DNA]</scope>
    <source>
        <strain evidence="1 2">ULC18</strain>
    </source>
</reference>
<dbReference type="Proteomes" id="UP000239576">
    <property type="component" value="Unassembled WGS sequence"/>
</dbReference>
<sequence length="185" mass="20530">MTTKPIQRLFLLLTIFIVVSVAFISVAIAHDTNRMALPITTVQVADRMKQNQTLSLANATNVIVAQAPTKSPSSININPETGVPDGAILLTVFLKHDQSKTLDQILAELKQSGYWKAFPPEGVNVVSWYVVMGIGQVVTLAVPPDRLRAVNRALERTAWKAYRTEFYATYDFMPIAKRSREQANS</sequence>
<dbReference type="RefSeq" id="WP_106255421.1">
    <property type="nucleotide sequence ID" value="NZ_CAWNSW010000017.1"/>
</dbReference>
<organism evidence="1 2">
    <name type="scientific">Stenomitos frigidus ULC18</name>
    <dbReference type="NCBI Taxonomy" id="2107698"/>
    <lineage>
        <taxon>Bacteria</taxon>
        <taxon>Bacillati</taxon>
        <taxon>Cyanobacteriota</taxon>
        <taxon>Cyanophyceae</taxon>
        <taxon>Leptolyngbyales</taxon>
        <taxon>Leptolyngbyaceae</taxon>
        <taxon>Stenomitos</taxon>
    </lineage>
</organism>